<protein>
    <submittedName>
        <fullName evidence="1">CCR4-NOT transcription complex subunit 10</fullName>
    </submittedName>
</protein>
<reference evidence="1 2" key="1">
    <citation type="submission" date="2019-12" db="EMBL/GenBank/DDBJ databases">
        <authorList>
            <person name="Alioto T."/>
            <person name="Alioto T."/>
            <person name="Gomez Garrido J."/>
        </authorList>
    </citation>
    <scope>NUCLEOTIDE SEQUENCE [LARGE SCALE GENOMIC DNA]</scope>
</reference>
<dbReference type="AlphaFoldDB" id="A0A8S0SNF0"/>
<dbReference type="PANTHER" id="PTHR12979">
    <property type="entry name" value="CCR4-NOT TRANSCRIPTION COMPLEX SUBUNIT 10"/>
    <property type="match status" value="1"/>
</dbReference>
<gene>
    <name evidence="1" type="ORF">OLEA9_A033168</name>
</gene>
<dbReference type="GO" id="GO:0006402">
    <property type="term" value="P:mRNA catabolic process"/>
    <property type="evidence" value="ECO:0007669"/>
    <property type="project" value="TreeGrafter"/>
</dbReference>
<dbReference type="InterPro" id="IPR039740">
    <property type="entry name" value="CNOT10"/>
</dbReference>
<dbReference type="PANTHER" id="PTHR12979:SF5">
    <property type="entry name" value="CCR4-NOT TRANSCRIPTION COMPLEX SUBUNIT 10"/>
    <property type="match status" value="1"/>
</dbReference>
<sequence length="330" mass="36361">MSNGILLENAEIHVKEPSVTKVVGNNGSKITSGVEGSNDMVHQFSSSPVVYSNEFDSSVATFNVAVIWFHLHDYAKSFSFLEALYQNIEPIDEGTALRICLLLLDVSLLSYHASRSADVISYMEKAFGVNSISQVDNGNSAQQHPAIVSISTSVPSKSTIPDCSNYDSVTTANTFVNSLSTLSEEALEDESLRLLSSLGSSEQSRERLSGIPSFNDLLRTHAEESISAADLRLKLHLYKVRLLLLTRNLKAAKREVKMAMNIAHGKDYPTALYLKSQLEYARGNHRKAIKLLMASSNHTETGISSMYYNNLGCITNLEIITLLEYSFPKP</sequence>
<dbReference type="GO" id="GO:0017148">
    <property type="term" value="P:negative regulation of translation"/>
    <property type="evidence" value="ECO:0007669"/>
    <property type="project" value="TreeGrafter"/>
</dbReference>
<keyword evidence="2" id="KW-1185">Reference proteome</keyword>
<accession>A0A8S0SNF0</accession>
<dbReference type="GO" id="GO:0030014">
    <property type="term" value="C:CCR4-NOT complex"/>
    <property type="evidence" value="ECO:0007669"/>
    <property type="project" value="InterPro"/>
</dbReference>
<name>A0A8S0SNF0_OLEEU</name>
<dbReference type="Proteomes" id="UP000594638">
    <property type="component" value="Unassembled WGS sequence"/>
</dbReference>
<comment type="caution">
    <text evidence="1">The sequence shown here is derived from an EMBL/GenBank/DDBJ whole genome shotgun (WGS) entry which is preliminary data.</text>
</comment>
<dbReference type="EMBL" id="CACTIH010005460">
    <property type="protein sequence ID" value="CAA2993905.1"/>
    <property type="molecule type" value="Genomic_DNA"/>
</dbReference>
<proteinExistence type="predicted"/>
<evidence type="ECO:0000313" key="2">
    <source>
        <dbReference type="Proteomes" id="UP000594638"/>
    </source>
</evidence>
<dbReference type="OrthoDB" id="25157at2759"/>
<dbReference type="Gramene" id="OE9A033168T1">
    <property type="protein sequence ID" value="OE9A033168C1"/>
    <property type="gene ID" value="OE9A033168"/>
</dbReference>
<evidence type="ECO:0000313" key="1">
    <source>
        <dbReference type="EMBL" id="CAA2993905.1"/>
    </source>
</evidence>
<organism evidence="1 2">
    <name type="scientific">Olea europaea subsp. europaea</name>
    <dbReference type="NCBI Taxonomy" id="158383"/>
    <lineage>
        <taxon>Eukaryota</taxon>
        <taxon>Viridiplantae</taxon>
        <taxon>Streptophyta</taxon>
        <taxon>Embryophyta</taxon>
        <taxon>Tracheophyta</taxon>
        <taxon>Spermatophyta</taxon>
        <taxon>Magnoliopsida</taxon>
        <taxon>eudicotyledons</taxon>
        <taxon>Gunneridae</taxon>
        <taxon>Pentapetalae</taxon>
        <taxon>asterids</taxon>
        <taxon>lamiids</taxon>
        <taxon>Lamiales</taxon>
        <taxon>Oleaceae</taxon>
        <taxon>Oleeae</taxon>
        <taxon>Olea</taxon>
    </lineage>
</organism>